<dbReference type="AlphaFoldDB" id="A0A9P6JRB2"/>
<gene>
    <name evidence="1" type="ORF">CPB83DRAFT_762971</name>
</gene>
<proteinExistence type="predicted"/>
<keyword evidence="2" id="KW-1185">Reference proteome</keyword>
<organism evidence="1 2">
    <name type="scientific">Crepidotus variabilis</name>
    <dbReference type="NCBI Taxonomy" id="179855"/>
    <lineage>
        <taxon>Eukaryota</taxon>
        <taxon>Fungi</taxon>
        <taxon>Dikarya</taxon>
        <taxon>Basidiomycota</taxon>
        <taxon>Agaricomycotina</taxon>
        <taxon>Agaricomycetes</taxon>
        <taxon>Agaricomycetidae</taxon>
        <taxon>Agaricales</taxon>
        <taxon>Agaricineae</taxon>
        <taxon>Crepidotaceae</taxon>
        <taxon>Crepidotus</taxon>
    </lineage>
</organism>
<protein>
    <recommendedName>
        <fullName evidence="3">Reverse transcriptase domain-containing protein</fullName>
    </recommendedName>
</protein>
<dbReference type="Proteomes" id="UP000807306">
    <property type="component" value="Unassembled WGS sequence"/>
</dbReference>
<sequence length="360" mass="40215">MGFAFVDDVAISVKRKDFKETHRKLKRMMEKEGGVLEWAETHNCTFGIEKFQLLDASRKLRDDPAGGGKKVPIERPVLKIRGQHITPAHSIKFLGVHINQELRWKAQGAAAIARGAGWLAQYRRIAKPTSGVAHRHMRKLYLGIAIPRMMYAADIFLTLERQSANGKRPGGAMRNKLASLHGRIANLIVGGMSSSPYDAALAHANILPFHLLVDKVRHSAAIRLATLPITHPLHIPVKEAVSNYASTHQTPLHELMKTFNIKPDRIEKILAVRYNARWVSSATTSIAKSREAALEEEKRREGDKWRIYTDRSGIEGKIGAAAVLYQNNEVKRTLRYKLGSSRLHTVFKGEGVGILLGLEL</sequence>
<name>A0A9P6JRB2_9AGAR</name>
<comment type="caution">
    <text evidence="1">The sequence shown here is derived from an EMBL/GenBank/DDBJ whole genome shotgun (WGS) entry which is preliminary data.</text>
</comment>
<evidence type="ECO:0000313" key="1">
    <source>
        <dbReference type="EMBL" id="KAF9530582.1"/>
    </source>
</evidence>
<feature type="non-terminal residue" evidence="1">
    <location>
        <position position="360"/>
    </location>
</feature>
<evidence type="ECO:0008006" key="3">
    <source>
        <dbReference type="Google" id="ProtNLM"/>
    </source>
</evidence>
<dbReference type="OrthoDB" id="3261222at2759"/>
<reference evidence="1" key="1">
    <citation type="submission" date="2020-11" db="EMBL/GenBank/DDBJ databases">
        <authorList>
            <consortium name="DOE Joint Genome Institute"/>
            <person name="Ahrendt S."/>
            <person name="Riley R."/>
            <person name="Andreopoulos W."/>
            <person name="Labutti K."/>
            <person name="Pangilinan J."/>
            <person name="Ruiz-Duenas F.J."/>
            <person name="Barrasa J.M."/>
            <person name="Sanchez-Garcia M."/>
            <person name="Camarero S."/>
            <person name="Miyauchi S."/>
            <person name="Serrano A."/>
            <person name="Linde D."/>
            <person name="Babiker R."/>
            <person name="Drula E."/>
            <person name="Ayuso-Fernandez I."/>
            <person name="Pacheco R."/>
            <person name="Padilla G."/>
            <person name="Ferreira P."/>
            <person name="Barriuso J."/>
            <person name="Kellner H."/>
            <person name="Castanera R."/>
            <person name="Alfaro M."/>
            <person name="Ramirez L."/>
            <person name="Pisabarro A.G."/>
            <person name="Kuo A."/>
            <person name="Tritt A."/>
            <person name="Lipzen A."/>
            <person name="He G."/>
            <person name="Yan M."/>
            <person name="Ng V."/>
            <person name="Cullen D."/>
            <person name="Martin F."/>
            <person name="Rosso M.-N."/>
            <person name="Henrissat B."/>
            <person name="Hibbett D."/>
            <person name="Martinez A.T."/>
            <person name="Grigoriev I.V."/>
        </authorList>
    </citation>
    <scope>NUCLEOTIDE SEQUENCE</scope>
    <source>
        <strain evidence="1">CBS 506.95</strain>
    </source>
</reference>
<evidence type="ECO:0000313" key="2">
    <source>
        <dbReference type="Proteomes" id="UP000807306"/>
    </source>
</evidence>
<dbReference type="EMBL" id="MU157839">
    <property type="protein sequence ID" value="KAF9530582.1"/>
    <property type="molecule type" value="Genomic_DNA"/>
</dbReference>
<accession>A0A9P6JRB2</accession>